<feature type="compositionally biased region" description="Low complexity" evidence="5">
    <location>
        <begin position="213"/>
        <end position="226"/>
    </location>
</feature>
<evidence type="ECO:0000256" key="2">
    <source>
        <dbReference type="ARBA" id="ARBA00022737"/>
    </source>
</evidence>
<dbReference type="SMART" id="SM00028">
    <property type="entry name" value="TPR"/>
    <property type="match status" value="4"/>
</dbReference>
<sequence>MKRPSAAGLARLLLIAALAGPPATAAHAASWQWSGLPDRERVTITLDRPGDVDVARTGRQTLSLTSRAVGAAPARMGGADPAGAALVGEVAPQPGGLRIDTRTPGFGYVVTRPAPDRVVVDIFRDPMGERWSVSDGGQAPAPSTPSPGQAASPATPAAPAAAATQQPAQAPQPAQAATPAPRPAPAPASAQNGARQPRVVERALTDSTDTANGTGQAQAPQAAPTGGVTGKLSSGPGTPPPAQVTGQIGAAPPSQPQPDAPQPAAQTGAQSAAQAPEPQRSFFAVPYSVRARINPGGPSDWPEEAAASAQTTPPAPVPSRGEAGPAATAKPDAQPATPQAVAQAPAQPEQANGPANGQPKEQVKEQAKEQGEARKSAAPRPEGPTPPPQPDGQPTPPVTGNATSPQARQAEAAGKAASNATNATNATQVVYVDEKGNPVPAPPVPAELLEQAKTFMVNADYPKALELLETLKGLHDTPKDMYEEVLYLIADVLYAQNKDNILPAFDKIIAATSEAMNYNLKSHRVPQALLRLGLLNTRIGNSQEAEGYFNLLRRQYPHDENAALAMYYAGEEAYKRGDYQKAADKFQSIVQDFPESKYVREGSVSLARTLYKMGYYQQAASILDFVDKRWGRFYLEYPQLLTVAADVSDHLGKLDDARANYWLYYNLNPDADDIDTVLARQGDILAKQKQPEAARVLYEEAVRRFPDKDGGLISLMRLAEEGIHDTPSIAEMVSVFQRPDNTRPVQAYTTIISGHPQSPLVPLARLKLTMWYLWNRQFPEALASAVEFAQAHPGSDMLPKVREIALQSFTQMVAEAVPDGNYGRILQLWEQYPLIQENEKDLSVDTHVAIALSYANTGQPQKALEMLDGFLKGPKDPKHGETVLALALKVYLETQNWQRIADVMQGVSGWSLSDPVQKQADYALALAQENLGHPDLAVPLWQRLYDRKDLPQEQRAYVGYFLSRDAERKRELEKAYLLTRETLSDFLAVAQASPEKEDTPRIKECLLSLMDITEAAGRLRESLDWTDQYAKYVPDSDPGYAAMRYRVARLQRKMGNVDAWKATLEDLARRDPQSLYGRMAASELRTTDVTKGLSGFTGGAQP</sequence>
<dbReference type="InterPro" id="IPR011990">
    <property type="entry name" value="TPR-like_helical_dom_sf"/>
</dbReference>
<evidence type="ECO:0000256" key="3">
    <source>
        <dbReference type="ARBA" id="ARBA00022803"/>
    </source>
</evidence>
<gene>
    <name evidence="8" type="ORF">KPS_001603</name>
</gene>
<dbReference type="RefSeq" id="WP_309542820.1">
    <property type="nucleotide sequence ID" value="NZ_CP133659.1"/>
</dbReference>
<feature type="chain" id="PRO_5046369977" evidence="6">
    <location>
        <begin position="29"/>
        <end position="1102"/>
    </location>
</feature>
<feature type="region of interest" description="Disordered" evidence="5">
    <location>
        <begin position="129"/>
        <end position="421"/>
    </location>
</feature>
<dbReference type="Gene3D" id="1.25.40.10">
    <property type="entry name" value="Tetratricopeptide repeat domain"/>
    <property type="match status" value="4"/>
</dbReference>
<evidence type="ECO:0000256" key="1">
    <source>
        <dbReference type="ARBA" id="ARBA00022729"/>
    </source>
</evidence>
<dbReference type="Proteomes" id="UP001180616">
    <property type="component" value="Chromosome"/>
</dbReference>
<feature type="compositionally biased region" description="Low complexity" evidence="5">
    <location>
        <begin position="407"/>
        <end position="421"/>
    </location>
</feature>
<evidence type="ECO:0000259" key="7">
    <source>
        <dbReference type="Pfam" id="PF13525"/>
    </source>
</evidence>
<feature type="signal peptide" evidence="6">
    <location>
        <begin position="1"/>
        <end position="28"/>
    </location>
</feature>
<feature type="repeat" description="TPR" evidence="4">
    <location>
        <begin position="563"/>
        <end position="596"/>
    </location>
</feature>
<evidence type="ECO:0000256" key="6">
    <source>
        <dbReference type="SAM" id="SignalP"/>
    </source>
</evidence>
<name>A0ABY9R5G1_9BACT</name>
<proteinExistence type="predicted"/>
<keyword evidence="2" id="KW-0677">Repeat</keyword>
<dbReference type="InterPro" id="IPR039565">
    <property type="entry name" value="BamD-like"/>
</dbReference>
<reference evidence="8" key="1">
    <citation type="submission" date="2023-09" db="EMBL/GenBank/DDBJ databases">
        <authorList>
            <consortium name="CW5 consortium"/>
            <person name="Lu C.-W."/>
        </authorList>
    </citation>
    <scope>NUCLEOTIDE SEQUENCE</scope>
    <source>
        <strain evidence="8">KPS</strain>
    </source>
</reference>
<feature type="domain" description="Outer membrane lipoprotein BamD-like" evidence="7">
    <location>
        <begin position="562"/>
        <end position="624"/>
    </location>
</feature>
<dbReference type="PROSITE" id="PS50005">
    <property type="entry name" value="TPR"/>
    <property type="match status" value="1"/>
</dbReference>
<organism evidence="8 9">
    <name type="scientific">Nitratidesulfovibrio liaohensis</name>
    <dbReference type="NCBI Taxonomy" id="2604158"/>
    <lineage>
        <taxon>Bacteria</taxon>
        <taxon>Pseudomonadati</taxon>
        <taxon>Thermodesulfobacteriota</taxon>
        <taxon>Desulfovibrionia</taxon>
        <taxon>Desulfovibrionales</taxon>
        <taxon>Desulfovibrionaceae</taxon>
        <taxon>Nitratidesulfovibrio</taxon>
    </lineage>
</organism>
<dbReference type="EMBL" id="CP133659">
    <property type="protein sequence ID" value="WMW66969.1"/>
    <property type="molecule type" value="Genomic_DNA"/>
</dbReference>
<dbReference type="Pfam" id="PF13174">
    <property type="entry name" value="TPR_6"/>
    <property type="match status" value="1"/>
</dbReference>
<feature type="compositionally biased region" description="Low complexity" evidence="5">
    <location>
        <begin position="262"/>
        <end position="276"/>
    </location>
</feature>
<feature type="compositionally biased region" description="Low complexity" evidence="5">
    <location>
        <begin position="331"/>
        <end position="355"/>
    </location>
</feature>
<dbReference type="InterPro" id="IPR019734">
    <property type="entry name" value="TPR_rpt"/>
</dbReference>
<feature type="compositionally biased region" description="Low complexity" evidence="5">
    <location>
        <begin position="138"/>
        <end position="179"/>
    </location>
</feature>
<evidence type="ECO:0000256" key="4">
    <source>
        <dbReference type="PROSITE-ProRule" id="PRU00339"/>
    </source>
</evidence>
<dbReference type="Pfam" id="PF13525">
    <property type="entry name" value="YfiO"/>
    <property type="match status" value="1"/>
</dbReference>
<protein>
    <submittedName>
        <fullName evidence="8">Tetratricopeptide repeat protein</fullName>
    </submittedName>
</protein>
<feature type="compositionally biased region" description="Basic and acidic residues" evidence="5">
    <location>
        <begin position="361"/>
        <end position="375"/>
    </location>
</feature>
<evidence type="ECO:0000313" key="9">
    <source>
        <dbReference type="Proteomes" id="UP001180616"/>
    </source>
</evidence>
<evidence type="ECO:0000256" key="5">
    <source>
        <dbReference type="SAM" id="MobiDB-lite"/>
    </source>
</evidence>
<dbReference type="SUPFAM" id="SSF48452">
    <property type="entry name" value="TPR-like"/>
    <property type="match status" value="1"/>
</dbReference>
<dbReference type="SUPFAM" id="SSF48435">
    <property type="entry name" value="Bacterial muramidases"/>
    <property type="match status" value="1"/>
</dbReference>
<dbReference type="PANTHER" id="PTHR44943">
    <property type="entry name" value="CELLULOSE SYNTHASE OPERON PROTEIN C"/>
    <property type="match status" value="1"/>
</dbReference>
<accession>A0ABY9R5G1</accession>
<dbReference type="InterPro" id="IPR051685">
    <property type="entry name" value="Ycf3/AcsC/BcsC/TPR_MFPF"/>
</dbReference>
<dbReference type="PANTHER" id="PTHR44943:SF8">
    <property type="entry name" value="TPR REPEAT-CONTAINING PROTEIN MJ0263"/>
    <property type="match status" value="1"/>
</dbReference>
<feature type="compositionally biased region" description="Pro residues" evidence="5">
    <location>
        <begin position="381"/>
        <end position="397"/>
    </location>
</feature>
<keyword evidence="1 6" id="KW-0732">Signal</keyword>
<evidence type="ECO:0000313" key="8">
    <source>
        <dbReference type="EMBL" id="WMW66969.1"/>
    </source>
</evidence>
<dbReference type="InterPro" id="IPR008939">
    <property type="entry name" value="Lytic_TGlycosylase_superhlx_U"/>
</dbReference>
<keyword evidence="3 4" id="KW-0802">TPR repeat</keyword>
<keyword evidence="9" id="KW-1185">Reference proteome</keyword>